<dbReference type="InterPro" id="IPR029026">
    <property type="entry name" value="tRNA_m1G_MTases_N"/>
</dbReference>
<gene>
    <name evidence="15" type="ORF">XD97_0030</name>
</gene>
<evidence type="ECO:0000313" key="15">
    <source>
        <dbReference type="EMBL" id="KUK84097.1"/>
    </source>
</evidence>
<evidence type="ECO:0000259" key="14">
    <source>
        <dbReference type="Pfam" id="PF20260"/>
    </source>
</evidence>
<dbReference type="InterPro" id="IPR029028">
    <property type="entry name" value="Alpha/beta_knot_MTases"/>
</dbReference>
<dbReference type="SUPFAM" id="SSF75217">
    <property type="entry name" value="alpha/beta knot"/>
    <property type="match status" value="1"/>
</dbReference>
<feature type="domain" description="Ribosomal RNA small subunit methyltransferase E PUA-like" evidence="14">
    <location>
        <begin position="18"/>
        <end position="60"/>
    </location>
</feature>
<evidence type="ECO:0000256" key="4">
    <source>
        <dbReference type="ARBA" id="ARBA00013673"/>
    </source>
</evidence>
<dbReference type="PANTHER" id="PTHR30027">
    <property type="entry name" value="RIBOSOMAL RNA SMALL SUBUNIT METHYLTRANSFERASE E"/>
    <property type="match status" value="1"/>
</dbReference>
<keyword evidence="9 12" id="KW-0949">S-adenosyl-L-methionine</keyword>
<dbReference type="GO" id="GO:0070475">
    <property type="term" value="P:rRNA base methylation"/>
    <property type="evidence" value="ECO:0007669"/>
    <property type="project" value="TreeGrafter"/>
</dbReference>
<dbReference type="AlphaFoldDB" id="A0A117M4M4"/>
<comment type="caution">
    <text evidence="15">The sequence shown here is derived from an EMBL/GenBank/DDBJ whole genome shotgun (WGS) entry which is preliminary data.</text>
</comment>
<reference evidence="16" key="1">
    <citation type="journal article" date="2015" name="MBio">
        <title>Genome-Resolved Metagenomic Analysis Reveals Roles for Candidate Phyla and Other Microbial Community Members in Biogeochemical Transformations in Oil Reservoirs.</title>
        <authorList>
            <person name="Hu P."/>
            <person name="Tom L."/>
            <person name="Singh A."/>
            <person name="Thomas B.C."/>
            <person name="Baker B.J."/>
            <person name="Piceno Y.M."/>
            <person name="Andersen G.L."/>
            <person name="Banfield J.F."/>
        </authorList>
    </citation>
    <scope>NUCLEOTIDE SEQUENCE [LARGE SCALE GENOMIC DNA]</scope>
</reference>
<protein>
    <recommendedName>
        <fullName evidence="4 12">Ribosomal RNA small subunit methyltransferase E</fullName>
        <ecNumber evidence="3 12">2.1.1.193</ecNumber>
    </recommendedName>
</protein>
<dbReference type="GO" id="GO:0005737">
    <property type="term" value="C:cytoplasm"/>
    <property type="evidence" value="ECO:0007669"/>
    <property type="project" value="UniProtKB-SubCell"/>
</dbReference>
<dbReference type="PATRIC" id="fig|110500.4.peg.266"/>
<evidence type="ECO:0000256" key="11">
    <source>
        <dbReference type="ARBA" id="ARBA00047944"/>
    </source>
</evidence>
<proteinExistence type="inferred from homology"/>
<dbReference type="InterPro" id="IPR006700">
    <property type="entry name" value="RsmE"/>
</dbReference>
<dbReference type="EMBL" id="LGGS01000004">
    <property type="protein sequence ID" value="KUK84097.1"/>
    <property type="molecule type" value="Genomic_DNA"/>
</dbReference>
<dbReference type="GO" id="GO:0070042">
    <property type="term" value="F:rRNA (uridine-N3-)-methyltransferase activity"/>
    <property type="evidence" value="ECO:0007669"/>
    <property type="project" value="TreeGrafter"/>
</dbReference>
<name>A0A117M4M4_9FIRM</name>
<evidence type="ECO:0000313" key="16">
    <source>
        <dbReference type="Proteomes" id="UP000054705"/>
    </source>
</evidence>
<dbReference type="PIRSF" id="PIRSF015601">
    <property type="entry name" value="MTase_slr0722"/>
    <property type="match status" value="1"/>
</dbReference>
<dbReference type="Gene3D" id="3.40.1280.10">
    <property type="match status" value="1"/>
</dbReference>
<dbReference type="PANTHER" id="PTHR30027:SF3">
    <property type="entry name" value="16S RRNA (URACIL(1498)-N(3))-METHYLTRANSFERASE"/>
    <property type="match status" value="1"/>
</dbReference>
<evidence type="ECO:0000256" key="2">
    <source>
        <dbReference type="ARBA" id="ARBA00005528"/>
    </source>
</evidence>
<evidence type="ECO:0000256" key="7">
    <source>
        <dbReference type="ARBA" id="ARBA00022603"/>
    </source>
</evidence>
<comment type="catalytic activity">
    <reaction evidence="11 12">
        <text>uridine(1498) in 16S rRNA + S-adenosyl-L-methionine = N(3)-methyluridine(1498) in 16S rRNA + S-adenosyl-L-homocysteine + H(+)</text>
        <dbReference type="Rhea" id="RHEA:42920"/>
        <dbReference type="Rhea" id="RHEA-COMP:10283"/>
        <dbReference type="Rhea" id="RHEA-COMP:10284"/>
        <dbReference type="ChEBI" id="CHEBI:15378"/>
        <dbReference type="ChEBI" id="CHEBI:57856"/>
        <dbReference type="ChEBI" id="CHEBI:59789"/>
        <dbReference type="ChEBI" id="CHEBI:65315"/>
        <dbReference type="ChEBI" id="CHEBI:74502"/>
        <dbReference type="EC" id="2.1.1.193"/>
    </reaction>
</comment>
<organism evidence="15 16">
    <name type="scientific">Pelotomaculum thermopropionicum</name>
    <dbReference type="NCBI Taxonomy" id="110500"/>
    <lineage>
        <taxon>Bacteria</taxon>
        <taxon>Bacillati</taxon>
        <taxon>Bacillota</taxon>
        <taxon>Clostridia</taxon>
        <taxon>Eubacteriales</taxon>
        <taxon>Desulfotomaculaceae</taxon>
        <taxon>Pelotomaculum</taxon>
    </lineage>
</organism>
<feature type="domain" description="Ribosomal RNA small subunit methyltransferase E methyltransferase" evidence="13">
    <location>
        <begin position="75"/>
        <end position="238"/>
    </location>
</feature>
<evidence type="ECO:0000256" key="1">
    <source>
        <dbReference type="ARBA" id="ARBA00004496"/>
    </source>
</evidence>
<sequence length="252" mass="27597">MPRFFVAPEQINKNQVYISGPDVNHINRVLRLGPGDGLLILDGRGGVYEAVIEKACREQGICTIKKEAPAGNGIPVRVTLVQGLPKGDKMDLIIQKGTEIGISRVIPLMCRRSVVKLAGDKPLRRLERWRRIALEAAKQCRRVDVPEVQEPAGWNRVLPEMPPEAAAFMPWEGEKVQTLKAILRCGVAREQVYVFVGPEGGFTPDEVGTAVAHGIRPVTLGPRILRTETAGLAVLSMILFQWGDLGGEEVNG</sequence>
<evidence type="ECO:0000256" key="8">
    <source>
        <dbReference type="ARBA" id="ARBA00022679"/>
    </source>
</evidence>
<evidence type="ECO:0000256" key="12">
    <source>
        <dbReference type="PIRNR" id="PIRNR015601"/>
    </source>
</evidence>
<dbReference type="NCBIfam" id="NF008692">
    <property type="entry name" value="PRK11713.1-5"/>
    <property type="match status" value="1"/>
</dbReference>
<dbReference type="Pfam" id="PF20260">
    <property type="entry name" value="PUA_4"/>
    <property type="match status" value="1"/>
</dbReference>
<dbReference type="Pfam" id="PF04452">
    <property type="entry name" value="Methyltrans_RNA"/>
    <property type="match status" value="1"/>
</dbReference>
<evidence type="ECO:0000256" key="3">
    <source>
        <dbReference type="ARBA" id="ARBA00012328"/>
    </source>
</evidence>
<keyword evidence="5 12" id="KW-0963">Cytoplasm</keyword>
<evidence type="ECO:0000259" key="13">
    <source>
        <dbReference type="Pfam" id="PF04452"/>
    </source>
</evidence>
<evidence type="ECO:0000256" key="10">
    <source>
        <dbReference type="ARBA" id="ARBA00025699"/>
    </source>
</evidence>
<dbReference type="NCBIfam" id="NF008709">
    <property type="entry name" value="PRK11713.7-4"/>
    <property type="match status" value="1"/>
</dbReference>
<accession>A0A117M4M4</accession>
<dbReference type="InterPro" id="IPR046886">
    <property type="entry name" value="RsmE_MTase_dom"/>
</dbReference>
<keyword evidence="7 12" id="KW-0489">Methyltransferase</keyword>
<evidence type="ECO:0000256" key="9">
    <source>
        <dbReference type="ARBA" id="ARBA00022691"/>
    </source>
</evidence>
<keyword evidence="8 12" id="KW-0808">Transferase</keyword>
<evidence type="ECO:0000256" key="5">
    <source>
        <dbReference type="ARBA" id="ARBA00022490"/>
    </source>
</evidence>
<dbReference type="CDD" id="cd18084">
    <property type="entry name" value="RsmE-like"/>
    <property type="match status" value="1"/>
</dbReference>
<evidence type="ECO:0000256" key="6">
    <source>
        <dbReference type="ARBA" id="ARBA00022552"/>
    </source>
</evidence>
<dbReference type="SUPFAM" id="SSF88697">
    <property type="entry name" value="PUA domain-like"/>
    <property type="match status" value="1"/>
</dbReference>
<dbReference type="NCBIfam" id="TIGR00046">
    <property type="entry name" value="RsmE family RNA methyltransferase"/>
    <property type="match status" value="1"/>
</dbReference>
<dbReference type="InterPro" id="IPR015947">
    <property type="entry name" value="PUA-like_sf"/>
</dbReference>
<comment type="subcellular location">
    <subcellularLocation>
        <location evidence="1 12">Cytoplasm</location>
    </subcellularLocation>
</comment>
<dbReference type="InterPro" id="IPR046887">
    <property type="entry name" value="RsmE_PUA-like"/>
</dbReference>
<dbReference type="EC" id="2.1.1.193" evidence="3 12"/>
<comment type="similarity">
    <text evidence="2 12">Belongs to the RNA methyltransferase RsmE family.</text>
</comment>
<comment type="function">
    <text evidence="10 12">Specifically methylates the N3 position of the uracil ring of uridine 1498 (m3U1498) in 16S rRNA. Acts on the fully assembled 30S ribosomal subunit.</text>
</comment>
<keyword evidence="6 12" id="KW-0698">rRNA processing</keyword>
<dbReference type="Proteomes" id="UP000054705">
    <property type="component" value="Unassembled WGS sequence"/>
</dbReference>